<evidence type="ECO:0000313" key="1">
    <source>
        <dbReference type="EMBL" id="GAJ04522.1"/>
    </source>
</evidence>
<accession>X1ULS4</accession>
<proteinExistence type="predicted"/>
<protein>
    <submittedName>
        <fullName evidence="1">Uncharacterized protein</fullName>
    </submittedName>
</protein>
<comment type="caution">
    <text evidence="1">The sequence shown here is derived from an EMBL/GenBank/DDBJ whole genome shotgun (WGS) entry which is preliminary data.</text>
</comment>
<reference evidence="1" key="1">
    <citation type="journal article" date="2014" name="Front. Microbiol.">
        <title>High frequency of phylogenetically diverse reductive dehalogenase-homologous genes in deep subseafloor sedimentary metagenomes.</title>
        <authorList>
            <person name="Kawai M."/>
            <person name="Futagami T."/>
            <person name="Toyoda A."/>
            <person name="Takaki Y."/>
            <person name="Nishi S."/>
            <person name="Hori S."/>
            <person name="Arai W."/>
            <person name="Tsubouchi T."/>
            <person name="Morono Y."/>
            <person name="Uchiyama I."/>
            <person name="Ito T."/>
            <person name="Fujiyama A."/>
            <person name="Inagaki F."/>
            <person name="Takami H."/>
        </authorList>
    </citation>
    <scope>NUCLEOTIDE SEQUENCE</scope>
    <source>
        <strain evidence="1">Expedition CK06-06</strain>
    </source>
</reference>
<feature type="non-terminal residue" evidence="1">
    <location>
        <position position="1"/>
    </location>
</feature>
<organism evidence="1">
    <name type="scientific">marine sediment metagenome</name>
    <dbReference type="NCBI Taxonomy" id="412755"/>
    <lineage>
        <taxon>unclassified sequences</taxon>
        <taxon>metagenomes</taxon>
        <taxon>ecological metagenomes</taxon>
    </lineage>
</organism>
<dbReference type="EMBL" id="BARW01027663">
    <property type="protein sequence ID" value="GAJ04522.1"/>
    <property type="molecule type" value="Genomic_DNA"/>
</dbReference>
<dbReference type="AlphaFoldDB" id="X1ULS4"/>
<sequence length="41" mass="4619">LSTVLGVRGESYWDHFGLDPTGDYYEAGDAEGECWVNWGEH</sequence>
<gene>
    <name evidence="1" type="ORF">S12H4_44837</name>
</gene>
<name>X1ULS4_9ZZZZ</name>